<keyword evidence="3" id="KW-0520">NAD</keyword>
<evidence type="ECO:0000259" key="5">
    <source>
        <dbReference type="Pfam" id="PF03446"/>
    </source>
</evidence>
<dbReference type="SUPFAM" id="SSF51735">
    <property type="entry name" value="NAD(P)-binding Rossmann-fold domains"/>
    <property type="match status" value="1"/>
</dbReference>
<dbReference type="EMBL" id="BAAAZN010000027">
    <property type="protein sequence ID" value="GAA3582879.1"/>
    <property type="molecule type" value="Genomic_DNA"/>
</dbReference>
<dbReference type="Pfam" id="PF03446">
    <property type="entry name" value="NAD_binding_2"/>
    <property type="match status" value="1"/>
</dbReference>
<evidence type="ECO:0000256" key="3">
    <source>
        <dbReference type="ARBA" id="ARBA00023027"/>
    </source>
</evidence>
<comment type="caution">
    <text evidence="7">The sequence shown here is derived from an EMBL/GenBank/DDBJ whole genome shotgun (WGS) entry which is preliminary data.</text>
</comment>
<comment type="similarity">
    <text evidence="1">Belongs to the HIBADH-related family.</text>
</comment>
<feature type="domain" description="6-phosphogluconate dehydrogenase NADP-binding" evidence="5">
    <location>
        <begin position="6"/>
        <end position="162"/>
    </location>
</feature>
<dbReference type="Gene3D" id="1.10.1040.10">
    <property type="entry name" value="N-(1-d-carboxylethyl)-l-norvaline Dehydrogenase, domain 2"/>
    <property type="match status" value="1"/>
</dbReference>
<keyword evidence="2" id="KW-0560">Oxidoreductase</keyword>
<dbReference type="InterPro" id="IPR036291">
    <property type="entry name" value="NAD(P)-bd_dom_sf"/>
</dbReference>
<evidence type="ECO:0000256" key="1">
    <source>
        <dbReference type="ARBA" id="ARBA00009080"/>
    </source>
</evidence>
<reference evidence="8" key="1">
    <citation type="journal article" date="2019" name="Int. J. Syst. Evol. Microbiol.">
        <title>The Global Catalogue of Microorganisms (GCM) 10K type strain sequencing project: providing services to taxonomists for standard genome sequencing and annotation.</title>
        <authorList>
            <consortium name="The Broad Institute Genomics Platform"/>
            <consortium name="The Broad Institute Genome Sequencing Center for Infectious Disease"/>
            <person name="Wu L."/>
            <person name="Ma J."/>
        </authorList>
    </citation>
    <scope>NUCLEOTIDE SEQUENCE [LARGE SCALE GENOMIC DNA]</scope>
    <source>
        <strain evidence="8">JCM 16898</strain>
    </source>
</reference>
<feature type="chain" id="PRO_5047361545" evidence="4">
    <location>
        <begin position="22"/>
        <end position="285"/>
    </location>
</feature>
<dbReference type="PANTHER" id="PTHR43580:SF2">
    <property type="entry name" value="CYTOKINE-LIKE NUCLEAR FACTOR N-PAC"/>
    <property type="match status" value="1"/>
</dbReference>
<dbReference type="InterPro" id="IPR029154">
    <property type="entry name" value="HIBADH-like_NADP-bd"/>
</dbReference>
<evidence type="ECO:0000256" key="4">
    <source>
        <dbReference type="SAM" id="SignalP"/>
    </source>
</evidence>
<sequence>MTATRVAVLGLGIMGAGMVRALCAAGHPVTVYNRTRAKAEALSEFGAVAADSPAKAVSGAEVVLLSLADEAAVEEVLFGQLVGCLAPEQAIVDTSTVSPEFAREAAERLAAQGLRRVEACVVGNPQMAAGGALRVFIAGELHSSEPAHEVLDTLSQSIVHLGSAGRASSLKLAFNLLLGVQTAGLAEAVLLAEASGIDRNVLLEALDTSGWRSPVLSFRSRFMRERSYRPAGFRSTLMHKDLLLAQQEAAAHDTALPVTECAADRFRAAIETGHGDDDAAVVVDA</sequence>
<dbReference type="SUPFAM" id="SSF48179">
    <property type="entry name" value="6-phosphogluconate dehydrogenase C-terminal domain-like"/>
    <property type="match status" value="1"/>
</dbReference>
<protein>
    <submittedName>
        <fullName evidence="7">NAD(P)-dependent oxidoreductase</fullName>
    </submittedName>
</protein>
<keyword evidence="8" id="KW-1185">Reference proteome</keyword>
<evidence type="ECO:0000313" key="7">
    <source>
        <dbReference type="EMBL" id="GAA3582879.1"/>
    </source>
</evidence>
<evidence type="ECO:0000256" key="2">
    <source>
        <dbReference type="ARBA" id="ARBA00023002"/>
    </source>
</evidence>
<feature type="domain" description="3-hydroxyisobutyrate dehydrogenase-like NAD-binding" evidence="6">
    <location>
        <begin position="165"/>
        <end position="282"/>
    </location>
</feature>
<proteinExistence type="inferred from homology"/>
<dbReference type="InterPro" id="IPR051265">
    <property type="entry name" value="HIBADH-related_NP60_sf"/>
</dbReference>
<dbReference type="InterPro" id="IPR008927">
    <property type="entry name" value="6-PGluconate_DH-like_C_sf"/>
</dbReference>
<evidence type="ECO:0000313" key="8">
    <source>
        <dbReference type="Proteomes" id="UP001500689"/>
    </source>
</evidence>
<dbReference type="InterPro" id="IPR013328">
    <property type="entry name" value="6PGD_dom2"/>
</dbReference>
<dbReference type="InterPro" id="IPR006115">
    <property type="entry name" value="6PGDH_NADP-bd"/>
</dbReference>
<feature type="signal peptide" evidence="4">
    <location>
        <begin position="1"/>
        <end position="21"/>
    </location>
</feature>
<dbReference type="Proteomes" id="UP001500689">
    <property type="component" value="Unassembled WGS sequence"/>
</dbReference>
<evidence type="ECO:0000259" key="6">
    <source>
        <dbReference type="Pfam" id="PF14833"/>
    </source>
</evidence>
<dbReference type="Pfam" id="PF14833">
    <property type="entry name" value="NAD_binding_11"/>
    <property type="match status" value="1"/>
</dbReference>
<organism evidence="7 8">
    <name type="scientific">Amycolatopsis ultiminotia</name>
    <dbReference type="NCBI Taxonomy" id="543629"/>
    <lineage>
        <taxon>Bacteria</taxon>
        <taxon>Bacillati</taxon>
        <taxon>Actinomycetota</taxon>
        <taxon>Actinomycetes</taxon>
        <taxon>Pseudonocardiales</taxon>
        <taxon>Pseudonocardiaceae</taxon>
        <taxon>Amycolatopsis</taxon>
    </lineage>
</organism>
<dbReference type="RefSeq" id="WP_344868622.1">
    <property type="nucleotide sequence ID" value="NZ_BAAAZN010000027.1"/>
</dbReference>
<dbReference type="InterPro" id="IPR015815">
    <property type="entry name" value="HIBADH-related"/>
</dbReference>
<dbReference type="PIRSF" id="PIRSF000103">
    <property type="entry name" value="HIBADH"/>
    <property type="match status" value="1"/>
</dbReference>
<name>A0ABP6YH76_9PSEU</name>
<gene>
    <name evidence="7" type="ORF">GCM10022222_79580</name>
</gene>
<keyword evidence="4" id="KW-0732">Signal</keyword>
<dbReference type="Gene3D" id="3.40.50.720">
    <property type="entry name" value="NAD(P)-binding Rossmann-like Domain"/>
    <property type="match status" value="1"/>
</dbReference>
<dbReference type="PANTHER" id="PTHR43580">
    <property type="entry name" value="OXIDOREDUCTASE GLYR1-RELATED"/>
    <property type="match status" value="1"/>
</dbReference>
<accession>A0ABP6YH76</accession>